<accession>A0ABX8A3A7</accession>
<feature type="domain" description="HTH cro/C1-type" evidence="2">
    <location>
        <begin position="9"/>
        <end position="64"/>
    </location>
</feature>
<dbReference type="PANTHER" id="PTHR46797:SF1">
    <property type="entry name" value="METHYLPHOSPHONATE SYNTHASE"/>
    <property type="match status" value="1"/>
</dbReference>
<sequence>MTETIRERIKALRKKEKLTLDQVAEQAGLSKSYLWELENRDLPRPSAEKLGGLARVFNVTIDYLQGGEQLESAEDKAFFREYQSMSPEARARLRRMAKALDE</sequence>
<dbReference type="SUPFAM" id="SSF47413">
    <property type="entry name" value="lambda repressor-like DNA-binding domains"/>
    <property type="match status" value="1"/>
</dbReference>
<dbReference type="PROSITE" id="PS50943">
    <property type="entry name" value="HTH_CROC1"/>
    <property type="match status" value="1"/>
</dbReference>
<dbReference type="InterPro" id="IPR050807">
    <property type="entry name" value="TransReg_Diox_bact_type"/>
</dbReference>
<evidence type="ECO:0000256" key="1">
    <source>
        <dbReference type="ARBA" id="ARBA00023125"/>
    </source>
</evidence>
<dbReference type="CDD" id="cd00093">
    <property type="entry name" value="HTH_XRE"/>
    <property type="match status" value="1"/>
</dbReference>
<organism evidence="3 4">
    <name type="scientific">Tardiphaga alba</name>
    <dbReference type="NCBI Taxonomy" id="340268"/>
    <lineage>
        <taxon>Bacteria</taxon>
        <taxon>Pseudomonadati</taxon>
        <taxon>Pseudomonadota</taxon>
        <taxon>Alphaproteobacteria</taxon>
        <taxon>Hyphomicrobiales</taxon>
        <taxon>Nitrobacteraceae</taxon>
        <taxon>Tardiphaga</taxon>
    </lineage>
</organism>
<evidence type="ECO:0000313" key="3">
    <source>
        <dbReference type="EMBL" id="QUS38023.1"/>
    </source>
</evidence>
<dbReference type="InterPro" id="IPR010982">
    <property type="entry name" value="Lambda_DNA-bd_dom_sf"/>
</dbReference>
<gene>
    <name evidence="3" type="ORF">RPMA_03485</name>
</gene>
<dbReference type="EMBL" id="CP036498">
    <property type="protein sequence ID" value="QUS38023.1"/>
    <property type="molecule type" value="Genomic_DNA"/>
</dbReference>
<keyword evidence="1" id="KW-0238">DNA-binding</keyword>
<dbReference type="PANTHER" id="PTHR46797">
    <property type="entry name" value="HTH-TYPE TRANSCRIPTIONAL REGULATOR"/>
    <property type="match status" value="1"/>
</dbReference>
<protein>
    <submittedName>
        <fullName evidence="3">XRE family transcriptional regulator</fullName>
    </submittedName>
</protein>
<evidence type="ECO:0000259" key="2">
    <source>
        <dbReference type="PROSITE" id="PS50943"/>
    </source>
</evidence>
<reference evidence="3 4" key="1">
    <citation type="submission" date="2019-02" db="EMBL/GenBank/DDBJ databases">
        <title>Emended description of the genus Rhodopseudomonas and description of Rhodopseudomonas albus sp. nov., a non-phototrophic, heavy-metal-tolerant bacterium isolated from garden soil.</title>
        <authorList>
            <person name="Bao Z."/>
            <person name="Cao W.W."/>
            <person name="Sato Y."/>
            <person name="Nishizawa T."/>
            <person name="Zhao J."/>
            <person name="Guo Y."/>
            <person name="Ohta H."/>
        </authorList>
    </citation>
    <scope>NUCLEOTIDE SEQUENCE [LARGE SCALE GENOMIC DNA]</scope>
    <source>
        <strain evidence="3 4">SK50-23</strain>
    </source>
</reference>
<dbReference type="InterPro" id="IPR001387">
    <property type="entry name" value="Cro/C1-type_HTH"/>
</dbReference>
<evidence type="ECO:0000313" key="4">
    <source>
        <dbReference type="Proteomes" id="UP000682843"/>
    </source>
</evidence>
<proteinExistence type="predicted"/>
<dbReference type="SMART" id="SM00530">
    <property type="entry name" value="HTH_XRE"/>
    <property type="match status" value="1"/>
</dbReference>
<dbReference type="Gene3D" id="1.10.260.40">
    <property type="entry name" value="lambda repressor-like DNA-binding domains"/>
    <property type="match status" value="1"/>
</dbReference>
<keyword evidence="4" id="KW-1185">Reference proteome</keyword>
<dbReference type="Proteomes" id="UP000682843">
    <property type="component" value="Chromosome"/>
</dbReference>
<name>A0ABX8A3A7_9BRAD</name>
<dbReference type="Pfam" id="PF01381">
    <property type="entry name" value="HTH_3"/>
    <property type="match status" value="1"/>
</dbReference>
<dbReference type="RefSeq" id="WP_211911554.1">
    <property type="nucleotide sequence ID" value="NZ_CP036498.1"/>
</dbReference>